<dbReference type="EMBL" id="CP032134">
    <property type="protein sequence ID" value="AXY57711.1"/>
    <property type="molecule type" value="Genomic_DNA"/>
</dbReference>
<name>A0A3B7LZC8_9GAMM</name>
<keyword evidence="1" id="KW-0282">Flagellum</keyword>
<evidence type="ECO:0000313" key="1">
    <source>
        <dbReference type="EMBL" id="AXY57711.1"/>
    </source>
</evidence>
<proteinExistence type="predicted"/>
<dbReference type="RefSeq" id="WP_087513961.1">
    <property type="nucleotide sequence ID" value="NZ_CP032134.1"/>
</dbReference>
<dbReference type="Proteomes" id="UP000263753">
    <property type="component" value="Chromosome"/>
</dbReference>
<sequence length="626" mass="67566">MKKQYLLPFALTAGFAALSGCGGESANVIPEPKSVVYQNGSCVSGQNCVEFALDYPVDGLNFTCSSDRDNVFITLIEAKSNAATGKCTEGDQIHFFLRGDKGVKTVDFGTVALSDIGVVSTVSASLPRLSILDMAKGLTGKAAQSLDASDPTIQVAMALVKIFQAVGMEANQRVAGDVQPIYLLPPKMDKLEEILSSITVADYQSGAYINKIKPWTDAGSITDAEALEALKMLVNMSNSATYQAGYPVLAKEDSILPQGLYGCNKSDCKSTDADLSHMIGQYLILTDRQGYTFGYGVQWKGKVASNTASQILGVSSELIKKTRPARMVAAEQTNWVNPLTRSITGPFRFAVSDIPSEDFMITQGKVYNDYMIAGTEGFYKLLTKYDKGKPEEYGLWKQTLGTDQYHGSFDAYKYFPVGHLDNRVFKSVKNVASGEKYVFPIYATIEFKFSDTSKANVKLPVVLDQFGNVRTDFTSDTDWTPACSPVTEQSSQYRIGVLGATDTDNKAVTTRLILANPVFKEIDGAVIGMNTQIQTSTSSSADALVIGGARVNLEQLLSGAGRFISMTDFSGGTVAWTNIYNSMMLIYTGQTDNNPSDADKELAKNTGGTIGAIEVSSCYQSGQVKP</sequence>
<dbReference type="AlphaFoldDB" id="A0A3B7LZC8"/>
<gene>
    <name evidence="1" type="ORF">CDG60_14755</name>
</gene>
<evidence type="ECO:0000313" key="2">
    <source>
        <dbReference type="Proteomes" id="UP000263753"/>
    </source>
</evidence>
<keyword evidence="1" id="KW-0969">Cilium</keyword>
<keyword evidence="1" id="KW-0966">Cell projection</keyword>
<dbReference type="PROSITE" id="PS51257">
    <property type="entry name" value="PROKAR_LIPOPROTEIN"/>
    <property type="match status" value="1"/>
</dbReference>
<reference evidence="2" key="1">
    <citation type="submission" date="2018-09" db="EMBL/GenBank/DDBJ databases">
        <title>The complete genome of Acinetobacter sp. strain WCHAc010005.</title>
        <authorList>
            <person name="Hu Y."/>
            <person name="Long H."/>
            <person name="Feng Y."/>
            <person name="Zong Z."/>
        </authorList>
    </citation>
    <scope>NUCLEOTIDE SEQUENCE [LARGE SCALE GENOMIC DNA]</scope>
    <source>
        <strain evidence="2">WCHAc010005</strain>
    </source>
</reference>
<protein>
    <submittedName>
        <fullName evidence="1">Flagellar protein FilF</fullName>
    </submittedName>
</protein>
<dbReference type="KEGG" id="achi:CDG60_14755"/>
<organism evidence="1 2">
    <name type="scientific">Acinetobacter chinensis</name>
    <dbReference type="NCBI Taxonomy" id="2004650"/>
    <lineage>
        <taxon>Bacteria</taxon>
        <taxon>Pseudomonadati</taxon>
        <taxon>Pseudomonadota</taxon>
        <taxon>Gammaproteobacteria</taxon>
        <taxon>Moraxellales</taxon>
        <taxon>Moraxellaceae</taxon>
        <taxon>Acinetobacter</taxon>
    </lineage>
</organism>
<accession>A0A3B7LZC8</accession>